<evidence type="ECO:0000256" key="1">
    <source>
        <dbReference type="ARBA" id="ARBA00022741"/>
    </source>
</evidence>
<protein>
    <submittedName>
        <fullName evidence="4">AAA family ATPase</fullName>
    </submittedName>
</protein>
<dbReference type="GO" id="GO:0006355">
    <property type="term" value="P:regulation of DNA-templated transcription"/>
    <property type="evidence" value="ECO:0007669"/>
    <property type="project" value="InterPro"/>
</dbReference>
<dbReference type="EMBL" id="CP163441">
    <property type="protein sequence ID" value="XDQ48110.1"/>
    <property type="molecule type" value="Genomic_DNA"/>
</dbReference>
<proteinExistence type="predicted"/>
<dbReference type="GO" id="GO:0005737">
    <property type="term" value="C:cytoplasm"/>
    <property type="evidence" value="ECO:0007669"/>
    <property type="project" value="TreeGrafter"/>
</dbReference>
<dbReference type="InterPro" id="IPR036388">
    <property type="entry name" value="WH-like_DNA-bd_sf"/>
</dbReference>
<dbReference type="RefSeq" id="WP_369226940.1">
    <property type="nucleotide sequence ID" value="NZ_CP163441.1"/>
</dbReference>
<dbReference type="InterPro" id="IPR000792">
    <property type="entry name" value="Tscrpt_reg_LuxR_C"/>
</dbReference>
<dbReference type="Gene3D" id="1.10.10.10">
    <property type="entry name" value="Winged helix-like DNA-binding domain superfamily/Winged helix DNA-binding domain"/>
    <property type="match status" value="1"/>
</dbReference>
<sequence length="919" mass="99175">MSDHVTGLRGRRSERASLEQLVASVREGQSRVLVLRGEAGIGKTALLEYLASHASGYRIARAAGVESEMELPFAGLHQLCAPFLDRLDRLPAPQRNALGTAFGLMHGDPPDRFLIGLATLSLLSDIAEERPLLCLVDDAHWLDQTSAHTLAFVARRLFAESVALVLATRTTADDQVLRQLPEMQVGGLGEADSRALLRAVLQGPLDAAVLDGIVAEARGNPLALLELPRGRTPTQLAFGFGLPNTTPLASRMEQGFIRRLRPLPDQTRRLLLTAAVEPVGDVTVLWRAAGRLGIPADAAAPAAAAGLIEFGTRVRFRHPLVRSAAWRAADVRDLREVHGALAEVSELDPDRRAWHRAQASTKPDEVVATELERSAGRAQARGGFAAAAAFLERAAELTPGAAHRVARLLAAAQARVQAGEFDPAVELLTAAEAGPVDELGRARIDLLRAQIAYASRRSNEAPRLLLAAAERLEPLDTELARQTYLSAFSAAMYAGRFAGAGDLAEVAQAAPRITPDRAGRADMLLGGMASMVRDGYPAALPTVRRALRAYRTEEISVSEGLRSLWVAGVAAADVWDDESFDVLTARFVQIARDAGALSELLFALNSRIIMLMFAGEHAAAASVVDEARAVREAIGSERPLYEIMVFGAWQGREEHTLPLIEATLREVVARGEGIGTTVTQWANALLFNGLGRYEDALGPARAAGEYPRELAAANWGLAELIESAAGCGDADLAADALKRLSEMTQASGTDWALGIEARSRALVSEGDAAEPLYREAIERLGRTRLRAELARARLLYGEWLRRAGRRLDAREQLRTAHDLFTATGAEGFGERARRALLATGERARKYTVEARDELTPQEAQIARLAARQQTNSAIGAQLLISPRTVEWHLRKVFTKLGITSRRELSQALPDTVHATHPPG</sequence>
<dbReference type="Gene3D" id="1.25.40.10">
    <property type="entry name" value="Tetratricopeptide repeat domain"/>
    <property type="match status" value="1"/>
</dbReference>
<name>A0AB39R320_9ACTN</name>
<dbReference type="InterPro" id="IPR027417">
    <property type="entry name" value="P-loop_NTPase"/>
</dbReference>
<evidence type="ECO:0000259" key="3">
    <source>
        <dbReference type="PROSITE" id="PS50043"/>
    </source>
</evidence>
<gene>
    <name evidence="4" type="ORF">AB5J52_40865</name>
</gene>
<dbReference type="CDD" id="cd06170">
    <property type="entry name" value="LuxR_C_like"/>
    <property type="match status" value="1"/>
</dbReference>
<accession>A0AB39R320</accession>
<dbReference type="PANTHER" id="PTHR16305">
    <property type="entry name" value="TESTICULAR SOLUBLE ADENYLYL CYCLASE"/>
    <property type="match status" value="1"/>
</dbReference>
<dbReference type="SMART" id="SM00421">
    <property type="entry name" value="HTH_LUXR"/>
    <property type="match status" value="1"/>
</dbReference>
<dbReference type="InterPro" id="IPR016032">
    <property type="entry name" value="Sig_transdc_resp-reg_C-effctor"/>
</dbReference>
<dbReference type="Pfam" id="PF13191">
    <property type="entry name" value="AAA_16"/>
    <property type="match status" value="1"/>
</dbReference>
<keyword evidence="1" id="KW-0547">Nucleotide-binding</keyword>
<dbReference type="Pfam" id="PF00196">
    <property type="entry name" value="GerE"/>
    <property type="match status" value="1"/>
</dbReference>
<reference evidence="4" key="1">
    <citation type="submission" date="2024-07" db="EMBL/GenBank/DDBJ databases">
        <authorList>
            <person name="Yu S.T."/>
        </authorList>
    </citation>
    <scope>NUCLEOTIDE SEQUENCE</scope>
    <source>
        <strain evidence="4">R39</strain>
    </source>
</reference>
<dbReference type="GO" id="GO:0004016">
    <property type="term" value="F:adenylate cyclase activity"/>
    <property type="evidence" value="ECO:0007669"/>
    <property type="project" value="TreeGrafter"/>
</dbReference>
<dbReference type="InterPro" id="IPR011990">
    <property type="entry name" value="TPR-like_helical_dom_sf"/>
</dbReference>
<dbReference type="SUPFAM" id="SSF52540">
    <property type="entry name" value="P-loop containing nucleoside triphosphate hydrolases"/>
    <property type="match status" value="1"/>
</dbReference>
<dbReference type="PROSITE" id="PS50043">
    <property type="entry name" value="HTH_LUXR_2"/>
    <property type="match status" value="1"/>
</dbReference>
<dbReference type="GO" id="GO:0003677">
    <property type="term" value="F:DNA binding"/>
    <property type="evidence" value="ECO:0007669"/>
    <property type="project" value="InterPro"/>
</dbReference>
<evidence type="ECO:0000256" key="2">
    <source>
        <dbReference type="ARBA" id="ARBA00022840"/>
    </source>
</evidence>
<keyword evidence="2" id="KW-0067">ATP-binding</keyword>
<evidence type="ECO:0000313" key="4">
    <source>
        <dbReference type="EMBL" id="XDQ48110.1"/>
    </source>
</evidence>
<feature type="domain" description="HTH luxR-type" evidence="3">
    <location>
        <begin position="847"/>
        <end position="912"/>
    </location>
</feature>
<dbReference type="InterPro" id="IPR041664">
    <property type="entry name" value="AAA_16"/>
</dbReference>
<dbReference type="GO" id="GO:0005524">
    <property type="term" value="F:ATP binding"/>
    <property type="evidence" value="ECO:0007669"/>
    <property type="project" value="UniProtKB-KW"/>
</dbReference>
<organism evidence="4">
    <name type="scientific">Streptomyces sp. R39</name>
    <dbReference type="NCBI Taxonomy" id="3238631"/>
    <lineage>
        <taxon>Bacteria</taxon>
        <taxon>Bacillati</taxon>
        <taxon>Actinomycetota</taxon>
        <taxon>Actinomycetes</taxon>
        <taxon>Kitasatosporales</taxon>
        <taxon>Streptomycetaceae</taxon>
        <taxon>Streptomyces</taxon>
    </lineage>
</organism>
<dbReference type="SUPFAM" id="SSF46894">
    <property type="entry name" value="C-terminal effector domain of the bipartite response regulators"/>
    <property type="match status" value="1"/>
</dbReference>
<dbReference type="AlphaFoldDB" id="A0AB39R320"/>
<dbReference type="PANTHER" id="PTHR16305:SF35">
    <property type="entry name" value="TRANSCRIPTIONAL ACTIVATOR DOMAIN"/>
    <property type="match status" value="1"/>
</dbReference>